<gene>
    <name evidence="1" type="ORF">SDC9_88180</name>
</gene>
<protein>
    <submittedName>
        <fullName evidence="1">Uncharacterized protein</fullName>
    </submittedName>
</protein>
<comment type="caution">
    <text evidence="1">The sequence shown here is derived from an EMBL/GenBank/DDBJ whole genome shotgun (WGS) entry which is preliminary data.</text>
</comment>
<proteinExistence type="predicted"/>
<evidence type="ECO:0000313" key="1">
    <source>
        <dbReference type="EMBL" id="MPM41525.1"/>
    </source>
</evidence>
<dbReference type="AlphaFoldDB" id="A0A644ZKV6"/>
<accession>A0A644ZKV6</accession>
<name>A0A644ZKV6_9ZZZZ</name>
<sequence length="64" mass="7239">MLAEGKIKLRAFIACIQEDGLDRFSAYIARNANHGIVYHRKGFLGDYDLESEADVLKLLRIGSR</sequence>
<organism evidence="1">
    <name type="scientific">bioreactor metagenome</name>
    <dbReference type="NCBI Taxonomy" id="1076179"/>
    <lineage>
        <taxon>unclassified sequences</taxon>
        <taxon>metagenomes</taxon>
        <taxon>ecological metagenomes</taxon>
    </lineage>
</organism>
<dbReference type="EMBL" id="VSSQ01009403">
    <property type="protein sequence ID" value="MPM41525.1"/>
    <property type="molecule type" value="Genomic_DNA"/>
</dbReference>
<reference evidence="1" key="1">
    <citation type="submission" date="2019-08" db="EMBL/GenBank/DDBJ databases">
        <authorList>
            <person name="Kucharzyk K."/>
            <person name="Murdoch R.W."/>
            <person name="Higgins S."/>
            <person name="Loffler F."/>
        </authorList>
    </citation>
    <scope>NUCLEOTIDE SEQUENCE</scope>
</reference>